<proteinExistence type="predicted"/>
<dbReference type="EMBL" id="JALJOQ010000043">
    <property type="protein sequence ID" value="KAK9805405.1"/>
    <property type="molecule type" value="Genomic_DNA"/>
</dbReference>
<keyword evidence="4" id="KW-1185">Reference proteome</keyword>
<keyword evidence="2" id="KW-1133">Transmembrane helix</keyword>
<comment type="caution">
    <text evidence="3">The sequence shown here is derived from an EMBL/GenBank/DDBJ whole genome shotgun (WGS) entry which is preliminary data.</text>
</comment>
<feature type="transmembrane region" description="Helical" evidence="2">
    <location>
        <begin position="200"/>
        <end position="222"/>
    </location>
</feature>
<keyword evidence="2" id="KW-0812">Transmembrane</keyword>
<evidence type="ECO:0000256" key="1">
    <source>
        <dbReference type="SAM" id="MobiDB-lite"/>
    </source>
</evidence>
<reference evidence="3 4" key="1">
    <citation type="journal article" date="2024" name="Nat. Commun.">
        <title>Phylogenomics reveals the evolutionary origins of lichenization in chlorophyte algae.</title>
        <authorList>
            <person name="Puginier C."/>
            <person name="Libourel C."/>
            <person name="Otte J."/>
            <person name="Skaloud P."/>
            <person name="Haon M."/>
            <person name="Grisel S."/>
            <person name="Petersen M."/>
            <person name="Berrin J.G."/>
            <person name="Delaux P.M."/>
            <person name="Dal Grande F."/>
            <person name="Keller J."/>
        </authorList>
    </citation>
    <scope>NUCLEOTIDE SEQUENCE [LARGE SCALE GENOMIC DNA]</scope>
    <source>
        <strain evidence="3 4">SAG 2036</strain>
    </source>
</reference>
<keyword evidence="2" id="KW-0472">Membrane</keyword>
<sequence>MQRTLRGKPSRSVLEASGSPLPSEAAPRSPLTVPESRIGQPTARKASKATGLPVYKGIMLFIAGGIFGALCMGLGSTYLAAEDAGSHPLSGRKAELYKQLATSDCSRFAKELGDCKTQVVQQGLLEEKLGQTQEALAGAKRKLAEALAGAKGKLAEAHAHANANAQVQSQRCGEQTQRLEEYTQQCKTDVEGCKDELSKLTWNAAACIALALVVAAAIGFALPSLQARHWHTAVTRLKAENLELKGRHRWQ</sequence>
<dbReference type="Proteomes" id="UP001465755">
    <property type="component" value="Unassembled WGS sequence"/>
</dbReference>
<gene>
    <name evidence="3" type="ORF">WJX73_001789</name>
</gene>
<name>A0AAW1P5P8_9CHLO</name>
<protein>
    <submittedName>
        <fullName evidence="3">Uncharacterized protein</fullName>
    </submittedName>
</protein>
<organism evidence="3 4">
    <name type="scientific">Symbiochloris irregularis</name>
    <dbReference type="NCBI Taxonomy" id="706552"/>
    <lineage>
        <taxon>Eukaryota</taxon>
        <taxon>Viridiplantae</taxon>
        <taxon>Chlorophyta</taxon>
        <taxon>core chlorophytes</taxon>
        <taxon>Trebouxiophyceae</taxon>
        <taxon>Trebouxiales</taxon>
        <taxon>Trebouxiaceae</taxon>
        <taxon>Symbiochloris</taxon>
    </lineage>
</organism>
<feature type="transmembrane region" description="Helical" evidence="2">
    <location>
        <begin position="58"/>
        <end position="81"/>
    </location>
</feature>
<evidence type="ECO:0000313" key="4">
    <source>
        <dbReference type="Proteomes" id="UP001465755"/>
    </source>
</evidence>
<accession>A0AAW1P5P8</accession>
<evidence type="ECO:0000256" key="2">
    <source>
        <dbReference type="SAM" id="Phobius"/>
    </source>
</evidence>
<evidence type="ECO:0000313" key="3">
    <source>
        <dbReference type="EMBL" id="KAK9805405.1"/>
    </source>
</evidence>
<feature type="region of interest" description="Disordered" evidence="1">
    <location>
        <begin position="1"/>
        <end position="45"/>
    </location>
</feature>
<dbReference type="AlphaFoldDB" id="A0AAW1P5P8"/>